<dbReference type="EMBL" id="QGNW01000028">
    <property type="protein sequence ID" value="RVX12287.1"/>
    <property type="molecule type" value="Genomic_DNA"/>
</dbReference>
<organism evidence="2 3">
    <name type="scientific">Vitis vinifera</name>
    <name type="common">Grape</name>
    <dbReference type="NCBI Taxonomy" id="29760"/>
    <lineage>
        <taxon>Eukaryota</taxon>
        <taxon>Viridiplantae</taxon>
        <taxon>Streptophyta</taxon>
        <taxon>Embryophyta</taxon>
        <taxon>Tracheophyta</taxon>
        <taxon>Spermatophyta</taxon>
        <taxon>Magnoliopsida</taxon>
        <taxon>eudicotyledons</taxon>
        <taxon>Gunneridae</taxon>
        <taxon>Pentapetalae</taxon>
        <taxon>rosids</taxon>
        <taxon>Vitales</taxon>
        <taxon>Vitaceae</taxon>
        <taxon>Viteae</taxon>
        <taxon>Vitis</taxon>
    </lineage>
</organism>
<gene>
    <name evidence="2" type="ORF">CK203_010584</name>
</gene>
<dbReference type="AlphaFoldDB" id="A0A438JTK4"/>
<name>A0A438JTK4_VITVI</name>
<accession>A0A438JTK4</accession>
<evidence type="ECO:0000313" key="3">
    <source>
        <dbReference type="Proteomes" id="UP000288805"/>
    </source>
</evidence>
<dbReference type="Proteomes" id="UP000288805">
    <property type="component" value="Unassembled WGS sequence"/>
</dbReference>
<proteinExistence type="predicted"/>
<comment type="caution">
    <text evidence="2">The sequence shown here is derived from an EMBL/GenBank/DDBJ whole genome shotgun (WGS) entry which is preliminary data.</text>
</comment>
<feature type="region of interest" description="Disordered" evidence="1">
    <location>
        <begin position="1"/>
        <end position="24"/>
    </location>
</feature>
<sequence length="96" mass="10862">MNVLSKQFLPPEKGQSEGSSSQRIPELCFHTRKGMITDSGSKFVLVLISLLAKAIRIAPKKASPYKLKDFTIVESISCRNPRGTIFLKDLKRRREK</sequence>
<reference evidence="2 3" key="1">
    <citation type="journal article" date="2018" name="PLoS Genet.">
        <title>Population sequencing reveals clonal diversity and ancestral inbreeding in the grapevine cultivar Chardonnay.</title>
        <authorList>
            <person name="Roach M.J."/>
            <person name="Johnson D.L."/>
            <person name="Bohlmann J."/>
            <person name="van Vuuren H.J."/>
            <person name="Jones S.J."/>
            <person name="Pretorius I.S."/>
            <person name="Schmidt S.A."/>
            <person name="Borneman A.R."/>
        </authorList>
    </citation>
    <scope>NUCLEOTIDE SEQUENCE [LARGE SCALE GENOMIC DNA]</scope>
    <source>
        <strain evidence="3">cv. Chardonnay</strain>
        <tissue evidence="2">Leaf</tissue>
    </source>
</reference>
<evidence type="ECO:0000256" key="1">
    <source>
        <dbReference type="SAM" id="MobiDB-lite"/>
    </source>
</evidence>
<evidence type="ECO:0000313" key="2">
    <source>
        <dbReference type="EMBL" id="RVX12287.1"/>
    </source>
</evidence>
<protein>
    <submittedName>
        <fullName evidence="2">Uncharacterized protein</fullName>
    </submittedName>
</protein>